<protein>
    <submittedName>
        <fullName evidence="1">Uncharacterized protein</fullName>
    </submittedName>
</protein>
<accession>A0ACB9QYR4</accession>
<reference evidence="2" key="1">
    <citation type="journal article" date="2023" name="Front. Plant Sci.">
        <title>Chromosomal-level genome assembly of Melastoma candidum provides insights into trichome evolution.</title>
        <authorList>
            <person name="Zhong Y."/>
            <person name="Wu W."/>
            <person name="Sun C."/>
            <person name="Zou P."/>
            <person name="Liu Y."/>
            <person name="Dai S."/>
            <person name="Zhou R."/>
        </authorList>
    </citation>
    <scope>NUCLEOTIDE SEQUENCE [LARGE SCALE GENOMIC DNA]</scope>
</reference>
<evidence type="ECO:0000313" key="2">
    <source>
        <dbReference type="Proteomes" id="UP001057402"/>
    </source>
</evidence>
<gene>
    <name evidence="1" type="ORF">MLD38_017406</name>
</gene>
<proteinExistence type="predicted"/>
<dbReference type="EMBL" id="CM042884">
    <property type="protein sequence ID" value="KAI4368902.1"/>
    <property type="molecule type" value="Genomic_DNA"/>
</dbReference>
<comment type="caution">
    <text evidence="1">The sequence shown here is derived from an EMBL/GenBank/DDBJ whole genome shotgun (WGS) entry which is preliminary data.</text>
</comment>
<organism evidence="1 2">
    <name type="scientific">Melastoma candidum</name>
    <dbReference type="NCBI Taxonomy" id="119954"/>
    <lineage>
        <taxon>Eukaryota</taxon>
        <taxon>Viridiplantae</taxon>
        <taxon>Streptophyta</taxon>
        <taxon>Embryophyta</taxon>
        <taxon>Tracheophyta</taxon>
        <taxon>Spermatophyta</taxon>
        <taxon>Magnoliopsida</taxon>
        <taxon>eudicotyledons</taxon>
        <taxon>Gunneridae</taxon>
        <taxon>Pentapetalae</taxon>
        <taxon>rosids</taxon>
        <taxon>malvids</taxon>
        <taxon>Myrtales</taxon>
        <taxon>Melastomataceae</taxon>
        <taxon>Melastomatoideae</taxon>
        <taxon>Melastomateae</taxon>
        <taxon>Melastoma</taxon>
    </lineage>
</organism>
<dbReference type="Proteomes" id="UP001057402">
    <property type="component" value="Chromosome 5"/>
</dbReference>
<keyword evidence="2" id="KW-1185">Reference proteome</keyword>
<name>A0ACB9QYR4_9MYRT</name>
<sequence>MASESYPPLLRPPVLNHPHLDPKPNPTSQDSSLRIPVIDLEVLDPAALDEACREWGVFHLVNHGVPPSTLAQLRDLAAAVFSLPFETKRESFTSPTSYFWGTPVLTPSGSPLSRSSRGINLLEGMNFPLRQLPSLDSRLPLVASFRDLLLEYGLHMGRIATSLFQAMAKILDLDPEHYSGQLSESTGFIRAYRYPRGLASGSDEDTPGLVAHTDSSVLAILLQNQVNGLEVQKDGVDGWIPVDPVPGALVVNLGDMMQALSDDLYKSVNHRVRSPPPREESDRISICYFVFPGEGYVIRSSKYREFTYEEFQAQVQRDVKTIGEKVGLGRFKKQDAMS</sequence>
<evidence type="ECO:0000313" key="1">
    <source>
        <dbReference type="EMBL" id="KAI4368902.1"/>
    </source>
</evidence>